<protein>
    <recommendedName>
        <fullName evidence="4 5">Large ribosomal subunit protein bL20</fullName>
    </recommendedName>
</protein>
<evidence type="ECO:0000256" key="2">
    <source>
        <dbReference type="ARBA" id="ARBA00022980"/>
    </source>
</evidence>
<evidence type="ECO:0000313" key="7">
    <source>
        <dbReference type="EMBL" id="OGZ19264.1"/>
    </source>
</evidence>
<dbReference type="GO" id="GO:0006412">
    <property type="term" value="P:translation"/>
    <property type="evidence" value="ECO:0007669"/>
    <property type="project" value="InterPro"/>
</dbReference>
<dbReference type="Gene3D" id="1.10.1900.20">
    <property type="entry name" value="Ribosomal protein L20"/>
    <property type="match status" value="1"/>
</dbReference>
<comment type="function">
    <text evidence="5 6">Binds directly to 23S ribosomal RNA and is necessary for the in vitro assembly process of the 50S ribosomal subunit. It is not involved in the protein synthesizing functions of that subunit.</text>
</comment>
<dbReference type="GO" id="GO:1990904">
    <property type="term" value="C:ribonucleoprotein complex"/>
    <property type="evidence" value="ECO:0007669"/>
    <property type="project" value="UniProtKB-KW"/>
</dbReference>
<dbReference type="SUPFAM" id="SSF74731">
    <property type="entry name" value="Ribosomal protein L20"/>
    <property type="match status" value="1"/>
</dbReference>
<keyword evidence="3 5" id="KW-0687">Ribonucleoprotein</keyword>
<keyword evidence="2 5" id="KW-0689">Ribosomal protein</keyword>
<sequence length="116" mass="13033">MSRVKRGVTSNKRRKAVLKAAKGFRNGRSKKEIEAKVALRKAGAYQFAHRKDKKNDFRRAWQITIGAAVKPLGISYSKFIGAATKKKMLVDRKVLAQIAQENPETFTRVAKEVMSA</sequence>
<dbReference type="Gene3D" id="6.10.160.10">
    <property type="match status" value="1"/>
</dbReference>
<dbReference type="EMBL" id="MHLU01000060">
    <property type="protein sequence ID" value="OGZ19264.1"/>
    <property type="molecule type" value="Genomic_DNA"/>
</dbReference>
<dbReference type="InterPro" id="IPR035566">
    <property type="entry name" value="Ribosomal_protein_bL20_C"/>
</dbReference>
<organism evidence="7 8">
    <name type="scientific">Candidatus Lloydbacteria bacterium RIFOXYC12_FULL_46_25</name>
    <dbReference type="NCBI Taxonomy" id="1798670"/>
    <lineage>
        <taxon>Bacteria</taxon>
        <taxon>Candidatus Lloydiibacteriota</taxon>
    </lineage>
</organism>
<dbReference type="HAMAP" id="MF_00382">
    <property type="entry name" value="Ribosomal_bL20"/>
    <property type="match status" value="1"/>
</dbReference>
<dbReference type="GO" id="GO:0000027">
    <property type="term" value="P:ribosomal large subunit assembly"/>
    <property type="evidence" value="ECO:0007669"/>
    <property type="project" value="UniProtKB-UniRule"/>
</dbReference>
<keyword evidence="5 6" id="KW-0699">rRNA-binding</keyword>
<dbReference type="PANTHER" id="PTHR10986">
    <property type="entry name" value="39S RIBOSOMAL PROTEIN L20"/>
    <property type="match status" value="1"/>
</dbReference>
<evidence type="ECO:0000256" key="6">
    <source>
        <dbReference type="RuleBase" id="RU000560"/>
    </source>
</evidence>
<proteinExistence type="inferred from homology"/>
<reference evidence="7 8" key="1">
    <citation type="journal article" date="2016" name="Nat. Commun.">
        <title>Thousands of microbial genomes shed light on interconnected biogeochemical processes in an aquifer system.</title>
        <authorList>
            <person name="Anantharaman K."/>
            <person name="Brown C.T."/>
            <person name="Hug L.A."/>
            <person name="Sharon I."/>
            <person name="Castelle C.J."/>
            <person name="Probst A.J."/>
            <person name="Thomas B.C."/>
            <person name="Singh A."/>
            <person name="Wilkins M.J."/>
            <person name="Karaoz U."/>
            <person name="Brodie E.L."/>
            <person name="Williams K.H."/>
            <person name="Hubbard S.S."/>
            <person name="Banfield J.F."/>
        </authorList>
    </citation>
    <scope>NUCLEOTIDE SEQUENCE [LARGE SCALE GENOMIC DNA]</scope>
</reference>
<dbReference type="CDD" id="cd07026">
    <property type="entry name" value="Ribosomal_L20"/>
    <property type="match status" value="1"/>
</dbReference>
<dbReference type="GO" id="GO:0019843">
    <property type="term" value="F:rRNA binding"/>
    <property type="evidence" value="ECO:0007669"/>
    <property type="project" value="UniProtKB-UniRule"/>
</dbReference>
<evidence type="ECO:0000256" key="3">
    <source>
        <dbReference type="ARBA" id="ARBA00023274"/>
    </source>
</evidence>
<dbReference type="GO" id="GO:0003735">
    <property type="term" value="F:structural constituent of ribosome"/>
    <property type="evidence" value="ECO:0007669"/>
    <property type="project" value="InterPro"/>
</dbReference>
<name>A0A1G2E073_9BACT</name>
<dbReference type="Pfam" id="PF00453">
    <property type="entry name" value="Ribosomal_L20"/>
    <property type="match status" value="1"/>
</dbReference>
<comment type="caution">
    <text evidence="7">The sequence shown here is derived from an EMBL/GenBank/DDBJ whole genome shotgun (WGS) entry which is preliminary data.</text>
</comment>
<gene>
    <name evidence="5" type="primary">rplT</name>
    <name evidence="7" type="ORF">A2494_01020</name>
</gene>
<dbReference type="Proteomes" id="UP000178106">
    <property type="component" value="Unassembled WGS sequence"/>
</dbReference>
<dbReference type="PRINTS" id="PR00062">
    <property type="entry name" value="RIBOSOMALL20"/>
</dbReference>
<evidence type="ECO:0000256" key="4">
    <source>
        <dbReference type="ARBA" id="ARBA00035172"/>
    </source>
</evidence>
<accession>A0A1G2E073</accession>
<dbReference type="InterPro" id="IPR005813">
    <property type="entry name" value="Ribosomal_bL20"/>
</dbReference>
<evidence type="ECO:0000256" key="1">
    <source>
        <dbReference type="ARBA" id="ARBA00007698"/>
    </source>
</evidence>
<dbReference type="GO" id="GO:0005840">
    <property type="term" value="C:ribosome"/>
    <property type="evidence" value="ECO:0007669"/>
    <property type="project" value="UniProtKB-KW"/>
</dbReference>
<dbReference type="NCBIfam" id="TIGR01032">
    <property type="entry name" value="rplT_bact"/>
    <property type="match status" value="1"/>
</dbReference>
<comment type="similarity">
    <text evidence="1 5 6">Belongs to the bacterial ribosomal protein bL20 family.</text>
</comment>
<dbReference type="AlphaFoldDB" id="A0A1G2E073"/>
<keyword evidence="5 6" id="KW-0694">RNA-binding</keyword>
<evidence type="ECO:0000256" key="5">
    <source>
        <dbReference type="HAMAP-Rule" id="MF_00382"/>
    </source>
</evidence>
<evidence type="ECO:0000313" key="8">
    <source>
        <dbReference type="Proteomes" id="UP000178106"/>
    </source>
</evidence>